<name>A0A9D4ESI6_DREPO</name>
<evidence type="ECO:0000313" key="3">
    <source>
        <dbReference type="EMBL" id="KAH3783182.1"/>
    </source>
</evidence>
<dbReference type="Proteomes" id="UP000828390">
    <property type="component" value="Unassembled WGS sequence"/>
</dbReference>
<organism evidence="3 4">
    <name type="scientific">Dreissena polymorpha</name>
    <name type="common">Zebra mussel</name>
    <name type="synonym">Mytilus polymorpha</name>
    <dbReference type="NCBI Taxonomy" id="45954"/>
    <lineage>
        <taxon>Eukaryota</taxon>
        <taxon>Metazoa</taxon>
        <taxon>Spiralia</taxon>
        <taxon>Lophotrochozoa</taxon>
        <taxon>Mollusca</taxon>
        <taxon>Bivalvia</taxon>
        <taxon>Autobranchia</taxon>
        <taxon>Heteroconchia</taxon>
        <taxon>Euheterodonta</taxon>
        <taxon>Imparidentia</taxon>
        <taxon>Neoheterodontei</taxon>
        <taxon>Myida</taxon>
        <taxon>Dreissenoidea</taxon>
        <taxon>Dreissenidae</taxon>
        <taxon>Dreissena</taxon>
    </lineage>
</organism>
<proteinExistence type="predicted"/>
<keyword evidence="2" id="KW-0812">Transmembrane</keyword>
<reference evidence="3" key="2">
    <citation type="submission" date="2020-11" db="EMBL/GenBank/DDBJ databases">
        <authorList>
            <person name="McCartney M.A."/>
            <person name="Auch B."/>
            <person name="Kono T."/>
            <person name="Mallez S."/>
            <person name="Becker A."/>
            <person name="Gohl D.M."/>
            <person name="Silverstein K.A.T."/>
            <person name="Koren S."/>
            <person name="Bechman K.B."/>
            <person name="Herman A."/>
            <person name="Abrahante J.E."/>
            <person name="Garbe J."/>
        </authorList>
    </citation>
    <scope>NUCLEOTIDE SEQUENCE</scope>
    <source>
        <strain evidence="3">Duluth1</strain>
        <tissue evidence="3">Whole animal</tissue>
    </source>
</reference>
<dbReference type="AlphaFoldDB" id="A0A9D4ESI6"/>
<keyword evidence="2" id="KW-0472">Membrane</keyword>
<feature type="transmembrane region" description="Helical" evidence="2">
    <location>
        <begin position="74"/>
        <end position="96"/>
    </location>
</feature>
<feature type="region of interest" description="Disordered" evidence="1">
    <location>
        <begin position="192"/>
        <end position="222"/>
    </location>
</feature>
<gene>
    <name evidence="3" type="ORF">DPMN_161112</name>
</gene>
<keyword evidence="4" id="KW-1185">Reference proteome</keyword>
<comment type="caution">
    <text evidence="3">The sequence shown here is derived from an EMBL/GenBank/DDBJ whole genome shotgun (WGS) entry which is preliminary data.</text>
</comment>
<evidence type="ECO:0000256" key="1">
    <source>
        <dbReference type="SAM" id="MobiDB-lite"/>
    </source>
</evidence>
<protein>
    <submittedName>
        <fullName evidence="3">Uncharacterized protein</fullName>
    </submittedName>
</protein>
<keyword evidence="2" id="KW-1133">Transmembrane helix</keyword>
<evidence type="ECO:0000313" key="4">
    <source>
        <dbReference type="Proteomes" id="UP000828390"/>
    </source>
</evidence>
<evidence type="ECO:0000256" key="2">
    <source>
        <dbReference type="SAM" id="Phobius"/>
    </source>
</evidence>
<reference evidence="3" key="1">
    <citation type="journal article" date="2019" name="bioRxiv">
        <title>The Genome of the Zebra Mussel, Dreissena polymorpha: A Resource for Invasive Species Research.</title>
        <authorList>
            <person name="McCartney M.A."/>
            <person name="Auch B."/>
            <person name="Kono T."/>
            <person name="Mallez S."/>
            <person name="Zhang Y."/>
            <person name="Obille A."/>
            <person name="Becker A."/>
            <person name="Abrahante J.E."/>
            <person name="Garbe J."/>
            <person name="Badalamenti J.P."/>
            <person name="Herman A."/>
            <person name="Mangelson H."/>
            <person name="Liachko I."/>
            <person name="Sullivan S."/>
            <person name="Sone E.D."/>
            <person name="Koren S."/>
            <person name="Silverstein K.A.T."/>
            <person name="Beckman K.B."/>
            <person name="Gohl D.M."/>
        </authorList>
    </citation>
    <scope>NUCLEOTIDE SEQUENCE</scope>
    <source>
        <strain evidence="3">Duluth1</strain>
        <tissue evidence="3">Whole animal</tissue>
    </source>
</reference>
<sequence length="237" mass="26145">MDQSHYRATVKDRIECSHYRTIIQGVYVEFVNPCMKTLPTNIRGAPPDEQLASPMLTSRDQPRSLIGQTGCPRLWISVIFGCGFIFGCFVGYVFIVNPPIEILWGMSKSNISGMHHSWDYNKPDPTAESMTSSTLAVPASTPPEDERNYYFRPLEDSETSVLFILTALTHATTTSSTKDAITSSTHVMKTSSIQHTTTSSTQPTTSSFTHATTTSSTHTTTTSSTLAIPTSKCIIRY</sequence>
<dbReference type="EMBL" id="JAIWYP010000008">
    <property type="protein sequence ID" value="KAH3783182.1"/>
    <property type="molecule type" value="Genomic_DNA"/>
</dbReference>
<accession>A0A9D4ESI6</accession>